<protein>
    <submittedName>
        <fullName evidence="2">Uncharacterized protein</fullName>
    </submittedName>
</protein>
<evidence type="ECO:0000313" key="3">
    <source>
        <dbReference type="Proteomes" id="UP001274830"/>
    </source>
</evidence>
<feature type="region of interest" description="Disordered" evidence="1">
    <location>
        <begin position="1"/>
        <end position="24"/>
    </location>
</feature>
<gene>
    <name evidence="2" type="ORF">LTR78_006485</name>
</gene>
<feature type="region of interest" description="Disordered" evidence="1">
    <location>
        <begin position="37"/>
        <end position="86"/>
    </location>
</feature>
<evidence type="ECO:0000256" key="1">
    <source>
        <dbReference type="SAM" id="MobiDB-lite"/>
    </source>
</evidence>
<dbReference type="EMBL" id="JAUTXT010000024">
    <property type="protein sequence ID" value="KAK3673581.1"/>
    <property type="molecule type" value="Genomic_DNA"/>
</dbReference>
<evidence type="ECO:0000313" key="2">
    <source>
        <dbReference type="EMBL" id="KAK3673581.1"/>
    </source>
</evidence>
<feature type="region of interest" description="Disordered" evidence="1">
    <location>
        <begin position="211"/>
        <end position="256"/>
    </location>
</feature>
<organism evidence="2 3">
    <name type="scientific">Recurvomyces mirabilis</name>
    <dbReference type="NCBI Taxonomy" id="574656"/>
    <lineage>
        <taxon>Eukaryota</taxon>
        <taxon>Fungi</taxon>
        <taxon>Dikarya</taxon>
        <taxon>Ascomycota</taxon>
        <taxon>Pezizomycotina</taxon>
        <taxon>Dothideomycetes</taxon>
        <taxon>Dothideomycetidae</taxon>
        <taxon>Mycosphaerellales</taxon>
        <taxon>Teratosphaeriaceae</taxon>
        <taxon>Recurvomyces</taxon>
    </lineage>
</organism>
<accession>A0AAE1BZT3</accession>
<proteinExistence type="predicted"/>
<feature type="compositionally biased region" description="Acidic residues" evidence="1">
    <location>
        <begin position="235"/>
        <end position="256"/>
    </location>
</feature>
<keyword evidence="3" id="KW-1185">Reference proteome</keyword>
<sequence>MRRRSKWTKSTESDEVEGHSDASSNIVVAIAEYRHHLKAQSQTQTRTVDQDLPSEHRRSERLRSRVDANRVAPAQNLSSQSRGRMRDLHPEIVDPATDPPDPPLMRRGFYTSVEEAGSELMRANAILAERREVELERISGSKKGRERERKRVRHDERWKIWDEETLYGFGPRVELSEEAGEDAGAPAQAQVQVQVQARTLRAVSGFNAEVTAGEGSSAVENPEPAQEDPSVGGDDMPEQVDDDETGDYDVDEDLYS</sequence>
<feature type="compositionally biased region" description="Basic and acidic residues" evidence="1">
    <location>
        <begin position="9"/>
        <end position="20"/>
    </location>
</feature>
<comment type="caution">
    <text evidence="2">The sequence shown here is derived from an EMBL/GenBank/DDBJ whole genome shotgun (WGS) entry which is preliminary data.</text>
</comment>
<feature type="compositionally biased region" description="Basic and acidic residues" evidence="1">
    <location>
        <begin position="53"/>
        <end position="68"/>
    </location>
</feature>
<dbReference type="AlphaFoldDB" id="A0AAE1BZT3"/>
<name>A0AAE1BZT3_9PEZI</name>
<dbReference type="Proteomes" id="UP001274830">
    <property type="component" value="Unassembled WGS sequence"/>
</dbReference>
<reference evidence="2" key="1">
    <citation type="submission" date="2023-07" db="EMBL/GenBank/DDBJ databases">
        <title>Black Yeasts Isolated from many extreme environments.</title>
        <authorList>
            <person name="Coleine C."/>
            <person name="Stajich J.E."/>
            <person name="Selbmann L."/>
        </authorList>
    </citation>
    <scope>NUCLEOTIDE SEQUENCE</scope>
    <source>
        <strain evidence="2">CCFEE 5485</strain>
    </source>
</reference>